<accession>A0AAV8RLP1</accession>
<keyword evidence="3" id="KW-0238">DNA-binding</keyword>
<dbReference type="InterPro" id="IPR000814">
    <property type="entry name" value="TBP"/>
</dbReference>
<dbReference type="InterPro" id="IPR028322">
    <property type="entry name" value="PNRC-like_rgn"/>
</dbReference>
<dbReference type="InterPro" id="IPR030491">
    <property type="entry name" value="TBP_CS"/>
</dbReference>
<comment type="function">
    <text evidence="6">General transcription factor that functions at the core of the DNA-binding multiprotein factor TFIID. Binding of TFIID to the TATA box is the initial transcriptional step of the pre-initiation complex (PIC), playing a role in the activation of eukaryotic genes transcribed by RNA polymerase II.</text>
</comment>
<feature type="region of interest" description="Disordered" evidence="7">
    <location>
        <begin position="386"/>
        <end position="409"/>
    </location>
</feature>
<dbReference type="SUPFAM" id="SSF55945">
    <property type="entry name" value="TATA-box binding protein-like"/>
    <property type="match status" value="2"/>
</dbReference>
<dbReference type="FunFam" id="3.30.310.10:FF:000002">
    <property type="entry name" value="TATA-box-binding protein 2"/>
    <property type="match status" value="1"/>
</dbReference>
<reference evidence="8 9" key="1">
    <citation type="submission" date="2022-12" db="EMBL/GenBank/DDBJ databases">
        <title>Chromosome-scale assembly of the Ensete ventricosum genome.</title>
        <authorList>
            <person name="Dussert Y."/>
            <person name="Stocks J."/>
            <person name="Wendawek A."/>
            <person name="Woldeyes F."/>
            <person name="Nichols R.A."/>
            <person name="Borrell J.S."/>
        </authorList>
    </citation>
    <scope>NUCLEOTIDE SEQUENCE [LARGE SCALE GENOMIC DNA]</scope>
    <source>
        <strain evidence="9">cv. Maze</strain>
        <tissue evidence="8">Seeds</tissue>
    </source>
</reference>
<dbReference type="GO" id="GO:0005634">
    <property type="term" value="C:nucleus"/>
    <property type="evidence" value="ECO:0007669"/>
    <property type="project" value="UniProtKB-SubCell"/>
</dbReference>
<dbReference type="PROSITE" id="PS00351">
    <property type="entry name" value="TFIID"/>
    <property type="match status" value="1"/>
</dbReference>
<evidence type="ECO:0000256" key="1">
    <source>
        <dbReference type="ARBA" id="ARBA00004123"/>
    </source>
</evidence>
<dbReference type="Pfam" id="PF00352">
    <property type="entry name" value="TBP"/>
    <property type="match status" value="2"/>
</dbReference>
<evidence type="ECO:0008006" key="10">
    <source>
        <dbReference type="Google" id="ProtNLM"/>
    </source>
</evidence>
<evidence type="ECO:0000256" key="6">
    <source>
        <dbReference type="ARBA" id="ARBA00037612"/>
    </source>
</evidence>
<feature type="region of interest" description="Disordered" evidence="7">
    <location>
        <begin position="296"/>
        <end position="330"/>
    </location>
</feature>
<evidence type="ECO:0000256" key="7">
    <source>
        <dbReference type="SAM" id="MobiDB-lite"/>
    </source>
</evidence>
<dbReference type="GO" id="GO:0006352">
    <property type="term" value="P:DNA-templated transcription initiation"/>
    <property type="evidence" value="ECO:0007669"/>
    <property type="project" value="InterPro"/>
</dbReference>
<dbReference type="CDD" id="cd04516">
    <property type="entry name" value="TBP_eukaryotes"/>
    <property type="match status" value="1"/>
</dbReference>
<comment type="subcellular location">
    <subcellularLocation>
        <location evidence="1">Nucleus</location>
    </subcellularLocation>
</comment>
<comment type="similarity">
    <text evidence="2">Belongs to the TBP family.</text>
</comment>
<dbReference type="GO" id="GO:0016071">
    <property type="term" value="P:mRNA metabolic process"/>
    <property type="evidence" value="ECO:0007669"/>
    <property type="project" value="UniProtKB-ARBA"/>
</dbReference>
<dbReference type="InterPro" id="IPR033710">
    <property type="entry name" value="TBP_eukaryotic"/>
</dbReference>
<organism evidence="8 9">
    <name type="scientific">Ensete ventricosum</name>
    <name type="common">Abyssinian banana</name>
    <name type="synonym">Musa ensete</name>
    <dbReference type="NCBI Taxonomy" id="4639"/>
    <lineage>
        <taxon>Eukaryota</taxon>
        <taxon>Viridiplantae</taxon>
        <taxon>Streptophyta</taxon>
        <taxon>Embryophyta</taxon>
        <taxon>Tracheophyta</taxon>
        <taxon>Spermatophyta</taxon>
        <taxon>Magnoliopsida</taxon>
        <taxon>Liliopsida</taxon>
        <taxon>Zingiberales</taxon>
        <taxon>Musaceae</taxon>
        <taxon>Ensete</taxon>
    </lineage>
</organism>
<dbReference type="HAMAP" id="MF_00408">
    <property type="entry name" value="TATA_bind_prot_arch"/>
    <property type="match status" value="1"/>
</dbReference>
<name>A0AAV8RLP1_ENSVE</name>
<comment type="caution">
    <text evidence="8">The sequence shown here is derived from an EMBL/GenBank/DDBJ whole genome shotgun (WGS) entry which is preliminary data.</text>
</comment>
<sequence>MADQGMDESQPVDLSKHPSGIVPTLQNIVSTVNLDCKLDLKAIALQARNAEYNPKRFAAVIMRIREPKTTALIFASGKMVCTGAKSEHQSKLAARKYARIIQKLGFPAKFKDFKIQNIVGSCDVKFPIRLEGLAFSHGAFCSYEPELFPGLIYRMKQPKIVLLIFVSGKIVITGAKVREETYTAFENIYPVLTEFRKSQQCKWDRTLGFLSSSAVLLTFCQWGAFRWDLFEKRGKSLISEGSAVIDHKHRNQCFGRSRSQLSDRFGSSPSRTFRGINCRSFESGFDSLCSPPSRVSSFNSHPAPKSPCFYSEPPKRSGRSKPIPINPPPSPKGAAFNGYYSYSELWAGPAYSNSPPPSSLPIPGFSLRQKRSVSFELPIPKPEVSLRSISKSAPSSPTRESTSSAKNTLPYIATATATATENLRRILHLDIADD</sequence>
<dbReference type="Pfam" id="PF15365">
    <property type="entry name" value="PNRC"/>
    <property type="match status" value="1"/>
</dbReference>
<evidence type="ECO:0000256" key="2">
    <source>
        <dbReference type="ARBA" id="ARBA00005560"/>
    </source>
</evidence>
<feature type="compositionally biased region" description="Polar residues" evidence="7">
    <location>
        <begin position="387"/>
        <end position="407"/>
    </location>
</feature>
<dbReference type="PANTHER" id="PTHR10126">
    <property type="entry name" value="TATA-BOX BINDING PROTEIN"/>
    <property type="match status" value="1"/>
</dbReference>
<dbReference type="PRINTS" id="PR00686">
    <property type="entry name" value="TIFACTORIID"/>
</dbReference>
<dbReference type="EMBL" id="JAQQAF010000002">
    <property type="protein sequence ID" value="KAJ8505956.1"/>
    <property type="molecule type" value="Genomic_DNA"/>
</dbReference>
<dbReference type="AlphaFoldDB" id="A0AAV8RLP1"/>
<keyword evidence="9" id="KW-1185">Reference proteome</keyword>
<evidence type="ECO:0000256" key="3">
    <source>
        <dbReference type="ARBA" id="ARBA00023125"/>
    </source>
</evidence>
<keyword evidence="4" id="KW-0804">Transcription</keyword>
<protein>
    <recommendedName>
        <fullName evidence="10">TATA-box-binding protein</fullName>
    </recommendedName>
</protein>
<evidence type="ECO:0000256" key="5">
    <source>
        <dbReference type="ARBA" id="ARBA00023242"/>
    </source>
</evidence>
<dbReference type="FunFam" id="3.30.310.10:FF:000001">
    <property type="entry name" value="TATA-box-binding protein 2"/>
    <property type="match status" value="1"/>
</dbReference>
<evidence type="ECO:0000256" key="4">
    <source>
        <dbReference type="ARBA" id="ARBA00023163"/>
    </source>
</evidence>
<gene>
    <name evidence="8" type="ORF">OPV22_006842</name>
</gene>
<evidence type="ECO:0000313" key="9">
    <source>
        <dbReference type="Proteomes" id="UP001222027"/>
    </source>
</evidence>
<proteinExistence type="inferred from homology"/>
<dbReference type="InterPro" id="IPR012295">
    <property type="entry name" value="TBP_dom_sf"/>
</dbReference>
<dbReference type="GO" id="GO:0003677">
    <property type="term" value="F:DNA binding"/>
    <property type="evidence" value="ECO:0007669"/>
    <property type="project" value="UniProtKB-KW"/>
</dbReference>
<evidence type="ECO:0000313" key="8">
    <source>
        <dbReference type="EMBL" id="KAJ8505956.1"/>
    </source>
</evidence>
<dbReference type="Gene3D" id="3.30.310.10">
    <property type="entry name" value="TATA-Binding Protein"/>
    <property type="match status" value="2"/>
</dbReference>
<dbReference type="Proteomes" id="UP001222027">
    <property type="component" value="Unassembled WGS sequence"/>
</dbReference>
<keyword evidence="5" id="KW-0539">Nucleus</keyword>